<dbReference type="Gene3D" id="3.20.20.20">
    <property type="entry name" value="Dihydropteroate synthase-like"/>
    <property type="match status" value="1"/>
</dbReference>
<dbReference type="InterPro" id="IPR051069">
    <property type="entry name" value="ACDS_complex_subunit"/>
</dbReference>
<feature type="non-terminal residue" evidence="2">
    <location>
        <position position="319"/>
    </location>
</feature>
<protein>
    <submittedName>
        <fullName evidence="2">CO dehydrogenase/acetyl-CoA synthase subunit delta</fullName>
    </submittedName>
</protein>
<dbReference type="InterPro" id="IPR004486">
    <property type="entry name" value="CO_DH/Ac-CoA_synth_dsu"/>
</dbReference>
<feature type="domain" description="CO dehydrogenase/acetyl-CoA synthase delta subunit TIM barrel" evidence="1">
    <location>
        <begin position="110"/>
        <end position="319"/>
    </location>
</feature>
<dbReference type="Pfam" id="PF03599">
    <property type="entry name" value="CdhD"/>
    <property type="match status" value="1"/>
</dbReference>
<accession>A0A497F690</accession>
<dbReference type="EMBL" id="QMRA01000023">
    <property type="protein sequence ID" value="RLE54498.1"/>
    <property type="molecule type" value="Genomic_DNA"/>
</dbReference>
<dbReference type="Proteomes" id="UP000269499">
    <property type="component" value="Unassembled WGS sequence"/>
</dbReference>
<dbReference type="AlphaFoldDB" id="A0A497F690"/>
<reference evidence="2 3" key="1">
    <citation type="submission" date="2018-06" db="EMBL/GenBank/DDBJ databases">
        <title>Extensive metabolic versatility and redundancy in microbially diverse, dynamic hydrothermal sediments.</title>
        <authorList>
            <person name="Dombrowski N."/>
            <person name="Teske A."/>
            <person name="Baker B.J."/>
        </authorList>
    </citation>
    <scope>NUCLEOTIDE SEQUENCE [LARGE SCALE GENOMIC DNA]</scope>
    <source>
        <strain evidence="2">B20_G2</strain>
    </source>
</reference>
<dbReference type="NCBIfam" id="TIGR00381">
    <property type="entry name" value="cdhD"/>
    <property type="match status" value="1"/>
</dbReference>
<dbReference type="SUPFAM" id="SSF51717">
    <property type="entry name" value="Dihydropteroate synthetase-like"/>
    <property type="match status" value="1"/>
</dbReference>
<evidence type="ECO:0000313" key="2">
    <source>
        <dbReference type="EMBL" id="RLE54498.1"/>
    </source>
</evidence>
<dbReference type="GO" id="GO:0006730">
    <property type="term" value="P:one-carbon metabolic process"/>
    <property type="evidence" value="ECO:0007669"/>
    <property type="project" value="InterPro"/>
</dbReference>
<dbReference type="PANTHER" id="PTHR36214:SF5">
    <property type="entry name" value="ACETYL-COA DECARBONYLASE_SYNTHASE COMPLEX SUBUNIT DELTA"/>
    <property type="match status" value="1"/>
</dbReference>
<dbReference type="InterPro" id="IPR011005">
    <property type="entry name" value="Dihydropteroate_synth-like_sf"/>
</dbReference>
<dbReference type="InterPro" id="IPR016041">
    <property type="entry name" value="Ac-CoA_synth_d_su_TIM-brl"/>
</dbReference>
<comment type="caution">
    <text evidence="2">The sequence shown here is derived from an EMBL/GenBank/DDBJ whole genome shotgun (WGS) entry which is preliminary data.</text>
</comment>
<name>A0A497F690_9CREN</name>
<gene>
    <name evidence="2" type="primary">cdhD</name>
    <name evidence="2" type="ORF">DRJ26_01830</name>
</gene>
<evidence type="ECO:0000259" key="1">
    <source>
        <dbReference type="Pfam" id="PF03599"/>
    </source>
</evidence>
<organism evidence="2 3">
    <name type="scientific">Thermoproteota archaeon</name>
    <dbReference type="NCBI Taxonomy" id="2056631"/>
    <lineage>
        <taxon>Archaea</taxon>
        <taxon>Thermoproteota</taxon>
    </lineage>
</organism>
<proteinExistence type="predicted"/>
<dbReference type="PANTHER" id="PTHR36214">
    <property type="match status" value="1"/>
</dbReference>
<evidence type="ECO:0000313" key="3">
    <source>
        <dbReference type="Proteomes" id="UP000269499"/>
    </source>
</evidence>
<sequence length="319" mass="34546">MNNKEKKWLKDLLDLIRGSDEIEMADVVIDTEELTISFIPPQAPQMPGYFKLSIEPLTGAGKIEFLVEASPYGIRLLAPTPPPPAKPKVIELIKVPFEYPKLPFTGKIAEVTIGATKSEGGTRSHVIKIGGSSTMPFFLFAETPPNPMATSLDVFDMPALPGPVKKMYGDAVEDPAEWARVAVEKFGAELISFHLISTDPGIKDTPVSEAAKAVERVLQAVKVPLIIGGSGNPVKDVELFTRLSEVAAGERVVFNSVTVDMDIEKTVKPVNEYGHDLIALAFIDINQAKELCRKAVEAGLPRSRLILDPTTGALGYGIE</sequence>